<comment type="caution">
    <text evidence="2">The sequence shown here is derived from an EMBL/GenBank/DDBJ whole genome shotgun (WGS) entry which is preliminary data.</text>
</comment>
<organism evidence="2 3">
    <name type="scientific">Mycena indigotica</name>
    <dbReference type="NCBI Taxonomy" id="2126181"/>
    <lineage>
        <taxon>Eukaryota</taxon>
        <taxon>Fungi</taxon>
        <taxon>Dikarya</taxon>
        <taxon>Basidiomycota</taxon>
        <taxon>Agaricomycotina</taxon>
        <taxon>Agaricomycetes</taxon>
        <taxon>Agaricomycetidae</taxon>
        <taxon>Agaricales</taxon>
        <taxon>Marasmiineae</taxon>
        <taxon>Mycenaceae</taxon>
        <taxon>Mycena</taxon>
    </lineage>
</organism>
<feature type="signal peptide" evidence="1">
    <location>
        <begin position="1"/>
        <end position="19"/>
    </location>
</feature>
<protein>
    <submittedName>
        <fullName evidence="2">Uncharacterized protein</fullName>
    </submittedName>
</protein>
<evidence type="ECO:0000313" key="3">
    <source>
        <dbReference type="Proteomes" id="UP000636479"/>
    </source>
</evidence>
<proteinExistence type="predicted"/>
<dbReference type="RefSeq" id="XP_037217154.1">
    <property type="nucleotide sequence ID" value="XM_037365742.1"/>
</dbReference>
<evidence type="ECO:0000313" key="2">
    <source>
        <dbReference type="EMBL" id="KAF7296795.1"/>
    </source>
</evidence>
<dbReference type="GeneID" id="59348258"/>
<feature type="chain" id="PRO_5034964923" evidence="1">
    <location>
        <begin position="20"/>
        <end position="338"/>
    </location>
</feature>
<gene>
    <name evidence="2" type="ORF">MIND_00910500</name>
</gene>
<sequence length="338" mass="37028">MAPLSLAGCLGILDAVATANTTIPDFLRFVLAHASTLKYDVRVQTILAASDEILGVFLSAEETRDRTRQWVGHIAAETFTEELEILTHQPTAKFNASHAVIKELEEIDIEDMARDMESSAPILWATFNGLLSVPSDILELQARKRAEYRTRKGRTVGAAAPVAADGIVDGEDEAAEAETSEDVLVQQRKARVRMKQVVCLSILINNRNTHCNVLQTLVGVFLHACNTPESVVNFLSHAGISNAPSTINSCVSSLSDDSTTVIHTSTTDCENAYTYDNVDIDLKHSTSTADQPTTTLIHMTSRMTFRLRHLQPGDLSCSAELWRCSDANPHRRPCQGKP</sequence>
<dbReference type="EMBL" id="JACAZF010000008">
    <property type="protein sequence ID" value="KAF7296795.1"/>
    <property type="molecule type" value="Genomic_DNA"/>
</dbReference>
<keyword evidence="3" id="KW-1185">Reference proteome</keyword>
<dbReference type="Proteomes" id="UP000636479">
    <property type="component" value="Unassembled WGS sequence"/>
</dbReference>
<dbReference type="OrthoDB" id="4743193at2759"/>
<reference evidence="2" key="1">
    <citation type="submission" date="2020-05" db="EMBL/GenBank/DDBJ databases">
        <title>Mycena genomes resolve the evolution of fungal bioluminescence.</title>
        <authorList>
            <person name="Tsai I.J."/>
        </authorList>
    </citation>
    <scope>NUCLEOTIDE SEQUENCE</scope>
    <source>
        <strain evidence="2">171206Taipei</strain>
    </source>
</reference>
<evidence type="ECO:0000256" key="1">
    <source>
        <dbReference type="SAM" id="SignalP"/>
    </source>
</evidence>
<dbReference type="AlphaFoldDB" id="A0A8H6SC33"/>
<name>A0A8H6SC33_9AGAR</name>
<keyword evidence="1" id="KW-0732">Signal</keyword>
<accession>A0A8H6SC33</accession>